<protein>
    <submittedName>
        <fullName evidence="1">Sex pilus assembly protein</fullName>
    </submittedName>
</protein>
<dbReference type="AlphaFoldDB" id="A0A934SYC8"/>
<evidence type="ECO:0000313" key="2">
    <source>
        <dbReference type="Proteomes" id="UP000622890"/>
    </source>
</evidence>
<sequence>MKLSFMKSTWEAANKGASMMLMSNVVLALAVGALVVDKMSAHERLVLVPPYIDKAVKVGWKAADAEYMKSFGLYFATLAANVSPKNVTFVADSLSGMVTSRIYPQVRKQLLVLAEDPVFKTTGGSVRFEPDRVMFESDSSKVFVMGNLTTQNAGGRQESEAVTYEMRVEMHAGRPVVDALTHYSGNQPHTLKWLESNPKAAEGTKAAAQVKDTEQ</sequence>
<gene>
    <name evidence="1" type="ORF">JJB74_24725</name>
</gene>
<keyword evidence="2" id="KW-1185">Reference proteome</keyword>
<organism evidence="1 2">
    <name type="scientific">Noviherbaspirillum pedocola</name>
    <dbReference type="NCBI Taxonomy" id="2801341"/>
    <lineage>
        <taxon>Bacteria</taxon>
        <taxon>Pseudomonadati</taxon>
        <taxon>Pseudomonadota</taxon>
        <taxon>Betaproteobacteria</taxon>
        <taxon>Burkholderiales</taxon>
        <taxon>Oxalobacteraceae</taxon>
        <taxon>Noviherbaspirillum</taxon>
    </lineage>
</organism>
<proteinExistence type="predicted"/>
<dbReference type="EMBL" id="JAEPBG010000015">
    <property type="protein sequence ID" value="MBK4737838.1"/>
    <property type="molecule type" value="Genomic_DNA"/>
</dbReference>
<evidence type="ECO:0000313" key="1">
    <source>
        <dbReference type="EMBL" id="MBK4737838.1"/>
    </source>
</evidence>
<name>A0A934SYC8_9BURK</name>
<dbReference type="Pfam" id="PF05309">
    <property type="entry name" value="TraE"/>
    <property type="match status" value="1"/>
</dbReference>
<reference evidence="1" key="1">
    <citation type="submission" date="2021-01" db="EMBL/GenBank/DDBJ databases">
        <title>Genome sequence of strain Noviherbaspirillum sp. DKR-6.</title>
        <authorList>
            <person name="Chaudhary D.K."/>
        </authorList>
    </citation>
    <scope>NUCLEOTIDE SEQUENCE</scope>
    <source>
        <strain evidence="1">DKR-6</strain>
    </source>
</reference>
<comment type="caution">
    <text evidence="1">The sequence shown here is derived from an EMBL/GenBank/DDBJ whole genome shotgun (WGS) entry which is preliminary data.</text>
</comment>
<accession>A0A934SYC8</accession>
<dbReference type="InterPro" id="IPR007973">
    <property type="entry name" value="Pilus_assembly_TraE"/>
</dbReference>
<dbReference type="Proteomes" id="UP000622890">
    <property type="component" value="Unassembled WGS sequence"/>
</dbReference>